<dbReference type="Proteomes" id="UP001230986">
    <property type="component" value="Unassembled WGS sequence"/>
</dbReference>
<comment type="caution">
    <text evidence="1">The sequence shown here is derived from an EMBL/GenBank/DDBJ whole genome shotgun (WGS) entry which is preliminary data.</text>
</comment>
<evidence type="ECO:0000313" key="1">
    <source>
        <dbReference type="EMBL" id="MDL5056192.1"/>
    </source>
</evidence>
<accession>A0ABT7LX86</accession>
<dbReference type="RefSeq" id="WP_286004115.1">
    <property type="nucleotide sequence ID" value="NZ_JASVEJ010000006.1"/>
</dbReference>
<name>A0ABT7LX86_9CYAN</name>
<keyword evidence="2" id="KW-1185">Reference proteome</keyword>
<gene>
    <name evidence="1" type="ORF">QQ055_01720</name>
</gene>
<dbReference type="PROSITE" id="PS51257">
    <property type="entry name" value="PROKAR_LIPOPROTEIN"/>
    <property type="match status" value="1"/>
</dbReference>
<sequence>MRRFASFPFLVVALLVVAGCQSLPGLRVLTGQDNPQSIAETAVQAGDLVMADKSGGTDPGLSAAADRIEAASGAVDIIEIREDFENRVFTVSMLFNPPQTDNSTQGQIAQLDALRRAFELTWVGTMRESVNADILRVTLLAPQSVTTLDSGRSFIGIVIANAQIERSAAQAYLQGERSLNTFFDMIANGTLIYESASSVQLYEGSPNHPLFMLSAAGSL</sequence>
<evidence type="ECO:0000313" key="2">
    <source>
        <dbReference type="Proteomes" id="UP001230986"/>
    </source>
</evidence>
<dbReference type="EMBL" id="JASVEJ010000006">
    <property type="protein sequence ID" value="MDL5056192.1"/>
    <property type="molecule type" value="Genomic_DNA"/>
</dbReference>
<protein>
    <submittedName>
        <fullName evidence="1">Uncharacterized protein</fullName>
    </submittedName>
</protein>
<organism evidence="1 2">
    <name type="scientific">Geitlerinema calcuttense NRMC-F 0142</name>
    <dbReference type="NCBI Taxonomy" id="2922238"/>
    <lineage>
        <taxon>Bacteria</taxon>
        <taxon>Bacillati</taxon>
        <taxon>Cyanobacteriota</taxon>
        <taxon>Cyanophyceae</taxon>
        <taxon>Geitlerinematales</taxon>
        <taxon>Geitlerinemataceae</taxon>
        <taxon>Geitlerinema</taxon>
    </lineage>
</organism>
<reference evidence="1 2" key="1">
    <citation type="submission" date="2023-06" db="EMBL/GenBank/DDBJ databases">
        <title>Whole genome sequence of Oscillatoria calcuttensis NRMC-F 0142.</title>
        <authorList>
            <person name="Shakena Fathima T."/>
            <person name="Muralitharan G."/>
            <person name="Thajuddin N."/>
        </authorList>
    </citation>
    <scope>NUCLEOTIDE SEQUENCE [LARGE SCALE GENOMIC DNA]</scope>
    <source>
        <strain evidence="1 2">NRMC-F 0142</strain>
    </source>
</reference>
<proteinExistence type="predicted"/>